<dbReference type="CDD" id="cd06382">
    <property type="entry name" value="PBP1_iGluR_Kainate"/>
    <property type="match status" value="1"/>
</dbReference>
<keyword evidence="7 20" id="KW-0406">Ion transport</keyword>
<dbReference type="PANTHER" id="PTHR18966">
    <property type="entry name" value="IONOTROPIC GLUTAMATE RECEPTOR"/>
    <property type="match status" value="1"/>
</dbReference>
<dbReference type="Gene3D" id="3.40.50.2300">
    <property type="match status" value="2"/>
</dbReference>
<dbReference type="InterPro" id="IPR015683">
    <property type="entry name" value="Ionotropic_Glu_rcpt"/>
</dbReference>
<reference evidence="23" key="2">
    <citation type="submission" date="2025-08" db="UniProtKB">
        <authorList>
            <consortium name="RefSeq"/>
        </authorList>
    </citation>
    <scope>IDENTIFICATION</scope>
    <source>
        <tissue evidence="23">Blood</tissue>
    </source>
</reference>
<accession>A0A3Q7NQZ8</accession>
<evidence type="ECO:0000256" key="14">
    <source>
        <dbReference type="ARBA" id="ARBA00023303"/>
    </source>
</evidence>
<feature type="site" description="Interaction with the cone snail toxin Con-ikot-ikot" evidence="18">
    <location>
        <position position="571"/>
    </location>
</feature>
<evidence type="ECO:0000256" key="9">
    <source>
        <dbReference type="ARBA" id="ARBA00023157"/>
    </source>
</evidence>
<feature type="binding site" evidence="17">
    <location>
        <position position="565"/>
    </location>
    <ligand>
        <name>L-glutamate</name>
        <dbReference type="ChEBI" id="CHEBI:29985"/>
    </ligand>
</feature>
<dbReference type="InterPro" id="IPR019594">
    <property type="entry name" value="Glu/Gly-bd"/>
</dbReference>
<dbReference type="Gene3D" id="3.40.190.10">
    <property type="entry name" value="Periplasmic binding protein-like II"/>
    <property type="match status" value="3"/>
</dbReference>
<evidence type="ECO:0000256" key="19">
    <source>
        <dbReference type="PIRSR" id="PIRSR601508-3"/>
    </source>
</evidence>
<keyword evidence="11" id="KW-0325">Glycoprotein</keyword>
<evidence type="ECO:0000256" key="13">
    <source>
        <dbReference type="ARBA" id="ARBA00023286"/>
    </source>
</evidence>
<name>A0A3Q7NQZ8_CALUR</name>
<dbReference type="FunFam" id="1.10.287.70:FF:000010">
    <property type="entry name" value="Putative glutamate receptor ionotropic kainate 1"/>
    <property type="match status" value="1"/>
</dbReference>
<organism evidence="22 23">
    <name type="scientific">Callorhinus ursinus</name>
    <name type="common">Northern fur seal</name>
    <dbReference type="NCBI Taxonomy" id="34884"/>
    <lineage>
        <taxon>Eukaryota</taxon>
        <taxon>Metazoa</taxon>
        <taxon>Chordata</taxon>
        <taxon>Craniata</taxon>
        <taxon>Vertebrata</taxon>
        <taxon>Euteleostomi</taxon>
        <taxon>Mammalia</taxon>
        <taxon>Eutheria</taxon>
        <taxon>Laurasiatheria</taxon>
        <taxon>Carnivora</taxon>
        <taxon>Caniformia</taxon>
        <taxon>Pinnipedia</taxon>
        <taxon>Otariidae</taxon>
        <taxon>Callorhinus</taxon>
    </lineage>
</organism>
<feature type="site" description="Crucial to convey clamshell closure to channel opening" evidence="18">
    <location>
        <position position="544"/>
    </location>
</feature>
<keyword evidence="3 20" id="KW-0812">Transmembrane</keyword>
<feature type="binding site" evidence="17">
    <location>
        <position position="566"/>
    </location>
    <ligand>
        <name>L-glutamate</name>
        <dbReference type="ChEBI" id="CHEBI:29985"/>
    </ligand>
</feature>
<evidence type="ECO:0000256" key="16">
    <source>
        <dbReference type="ARBA" id="ARBA00036634"/>
    </source>
</evidence>
<dbReference type="Pfam" id="PF00060">
    <property type="entry name" value="Lig_chan"/>
    <property type="match status" value="1"/>
</dbReference>
<dbReference type="FunFam" id="3.40.50.2300:FF:000010">
    <property type="entry name" value="Glutamate ionotropic receptor kainate type subunit 1"/>
    <property type="match status" value="1"/>
</dbReference>
<evidence type="ECO:0000313" key="23">
    <source>
        <dbReference type="RefSeq" id="XP_025723664.1"/>
    </source>
</evidence>
<dbReference type="Pfam" id="PF10613">
    <property type="entry name" value="Lig_chan-Glu_bd"/>
    <property type="match status" value="1"/>
</dbReference>
<evidence type="ECO:0000256" key="8">
    <source>
        <dbReference type="ARBA" id="ARBA00023136"/>
    </source>
</evidence>
<dbReference type="GO" id="GO:0015276">
    <property type="term" value="F:ligand-gated monoatomic ion channel activity"/>
    <property type="evidence" value="ECO:0007669"/>
    <property type="project" value="InterPro"/>
</dbReference>
<evidence type="ECO:0000256" key="1">
    <source>
        <dbReference type="ARBA" id="ARBA00022448"/>
    </source>
</evidence>
<dbReference type="RefSeq" id="XP_025723664.1">
    <property type="nucleotide sequence ID" value="XM_025867879.1"/>
</dbReference>
<dbReference type="InterPro" id="IPR001320">
    <property type="entry name" value="Iontro_rcpt_C"/>
</dbReference>
<dbReference type="SUPFAM" id="SSF53822">
    <property type="entry name" value="Periplasmic binding protein-like I"/>
    <property type="match status" value="1"/>
</dbReference>
<comment type="similarity">
    <text evidence="20">Belongs to the glutamate-gated ion channel (TC 1.A.10.1) family.</text>
</comment>
<keyword evidence="9 19" id="KW-1015">Disulfide bond</keyword>
<keyword evidence="13 20" id="KW-1071">Ligand-gated ion channel</keyword>
<evidence type="ECO:0000256" key="2">
    <source>
        <dbReference type="ARBA" id="ARBA00022475"/>
    </source>
</evidence>
<dbReference type="PRINTS" id="PR00177">
    <property type="entry name" value="NMDARECEPTOR"/>
</dbReference>
<feature type="binding site" evidence="17">
    <location>
        <position position="392"/>
    </location>
    <ligand>
        <name>L-glutamate</name>
        <dbReference type="ChEBI" id="CHEBI:29985"/>
    </ligand>
</feature>
<protein>
    <recommendedName>
        <fullName evidence="20">Glutamate receptor</fullName>
    </recommendedName>
</protein>
<dbReference type="FunFam" id="3.40.190.10:FF:000240">
    <property type="entry name" value="Glutamate receptor ionotropic, kainate 2"/>
    <property type="match status" value="1"/>
</dbReference>
<dbReference type="AlphaFoldDB" id="A0A3Q7NQZ8"/>
<keyword evidence="14 20" id="KW-0407">Ion channel</keyword>
<feature type="disulfide bond" evidence="19">
    <location>
        <begin position="41"/>
        <end position="292"/>
    </location>
</feature>
<feature type="transmembrane region" description="Helical" evidence="20">
    <location>
        <begin position="515"/>
        <end position="537"/>
    </location>
</feature>
<evidence type="ECO:0000313" key="22">
    <source>
        <dbReference type="Proteomes" id="UP000286641"/>
    </source>
</evidence>
<dbReference type="Proteomes" id="UP000286641">
    <property type="component" value="Unplaced"/>
</dbReference>
<dbReference type="Pfam" id="PF01094">
    <property type="entry name" value="ANF_receptor"/>
    <property type="match status" value="1"/>
</dbReference>
<keyword evidence="5 20" id="KW-1133">Transmembrane helix</keyword>
<dbReference type="SUPFAM" id="SSF53850">
    <property type="entry name" value="Periplasmic binding protein-like II"/>
    <property type="match status" value="1"/>
</dbReference>
<gene>
    <name evidence="23" type="primary">GRIK1</name>
</gene>
<evidence type="ECO:0000256" key="4">
    <source>
        <dbReference type="ARBA" id="ARBA00022729"/>
    </source>
</evidence>
<evidence type="ECO:0000256" key="18">
    <source>
        <dbReference type="PIRSR" id="PIRSR601508-2"/>
    </source>
</evidence>
<comment type="catalytic activity">
    <reaction evidence="16">
        <text>Ca(2+)(in) = Ca(2+)(out)</text>
        <dbReference type="Rhea" id="RHEA:29671"/>
        <dbReference type="ChEBI" id="CHEBI:29108"/>
    </reaction>
</comment>
<keyword evidence="10 20" id="KW-0675">Receptor</keyword>
<dbReference type="InterPro" id="IPR028082">
    <property type="entry name" value="Peripla_BP_I"/>
</dbReference>
<feature type="transmembrane region" description="Helical" evidence="20">
    <location>
        <begin position="696"/>
        <end position="720"/>
    </location>
</feature>
<dbReference type="GO" id="GO:0045211">
    <property type="term" value="C:postsynaptic membrane"/>
    <property type="evidence" value="ECO:0007669"/>
    <property type="project" value="UniProtKB-SubCell"/>
</dbReference>
<comment type="subcellular location">
    <subcellularLocation>
        <location evidence="15 20">Postsynaptic cell membrane</location>
        <topology evidence="15 20">Multi-pass membrane protein</topology>
    </subcellularLocation>
</comment>
<sequence length="781" mass="88245">MERRALLAQHGLWTRDASWALVYFLCYVLPQTAPQVLRIACDQLALGVAALFGPSHSSSVSAVQSICNALEVPHIQTRWKHPAVDNKDLFYINLYPDYAAISRAVLDLVLYYNWKTVTVVYEDSTGLIRLQELIKAPSRYNIKIKIRQLPSGNKDAKPLLKEMKKGKEFYVIFDCSHGTAAEILKQILFMGMMTEYYHYFFTTLDLFALDLELYRYSGVNMTGFRLLNIDNPHVSSIIEKWSMERLQAPPRPETGLLDGMMTTEAALMYDAVYMVAIASHRASQLTVSSLQCHRHKPWRLGPRFMNLIKEARWDGLTGRITFNKTDGLRKDFDLDIISLKEEGTEKIGIWNSNSGLNMTDGNKDRSNNITDSLANRTLIVTTILKADLAVAPLTITYVREKVIDFSKPFMTLGISILYRKPNGTNPGVFSFLNPLSPDIWMYVLLACLGVSCVLFVIARFTPYEWYNPHPCNPDSDVVENNFTLLNSFWFGVGALMQQGSELMPKALSTRIVGGIWWFFTLIIISSYTANLAAFLTVERMESPIDSADDLAKQTKIEYGAVRDGSTMTFFKKSKISTYEKMWAFMSSRQQTALVKNSDEGIHRVLTTDYALLMESTSIEYVTQRNCNLTQIGGLIDSKGYGVGTPIGSPYRDKITIAILQLQEEGKLHMMKEKWWRGNGCPEEDNKEASALGVENIGGIFIVLAAGLVLSVFVAIGEFIYKSRKNNDIEQCLSFNAIMEELGISLKNQKKLKKKSRTKGKSPFTSILTCHQRRTQRKETVA</sequence>
<dbReference type="InterPro" id="IPR001508">
    <property type="entry name" value="Iono_Glu_rcpt_met"/>
</dbReference>
<evidence type="ECO:0000256" key="6">
    <source>
        <dbReference type="ARBA" id="ARBA00023018"/>
    </source>
</evidence>
<feature type="binding site" evidence="17">
    <location>
        <position position="399"/>
    </location>
    <ligand>
        <name>L-glutamate</name>
        <dbReference type="ChEBI" id="CHEBI:29985"/>
    </ligand>
</feature>
<evidence type="ECO:0000256" key="15">
    <source>
        <dbReference type="ARBA" id="ARBA00034104"/>
    </source>
</evidence>
<dbReference type="GO" id="GO:0038023">
    <property type="term" value="F:signaling receptor activity"/>
    <property type="evidence" value="ECO:0007669"/>
    <property type="project" value="InterPro"/>
</dbReference>
<evidence type="ECO:0000256" key="12">
    <source>
        <dbReference type="ARBA" id="ARBA00023257"/>
    </source>
</evidence>
<keyword evidence="4" id="KW-0732">Signal</keyword>
<comment type="function">
    <text evidence="20">Receptor for glutamate that functions as a ligand-gated ion channel in the central nervous system and plays an important role in excitatory synaptic transmission. L-glutamate acts as an excitatory neurotransmitter at many synapses in the central nervous system.</text>
</comment>
<feature type="binding site" evidence="17">
    <location>
        <position position="394"/>
    </location>
    <ligand>
        <name>L-glutamate</name>
        <dbReference type="ChEBI" id="CHEBI:29985"/>
    </ligand>
</feature>
<dbReference type="SMART" id="SM00079">
    <property type="entry name" value="PBPe"/>
    <property type="match status" value="1"/>
</dbReference>
<dbReference type="InterPro" id="IPR001828">
    <property type="entry name" value="ANF_lig-bd_rcpt"/>
</dbReference>
<feature type="domain" description="Ionotropic glutamate receptor C-terminal" evidence="21">
    <location>
        <begin position="355"/>
        <end position="677"/>
    </location>
</feature>
<evidence type="ECO:0000256" key="3">
    <source>
        <dbReference type="ARBA" id="ARBA00022692"/>
    </source>
</evidence>
<evidence type="ECO:0000256" key="10">
    <source>
        <dbReference type="ARBA" id="ARBA00023170"/>
    </source>
</evidence>
<proteinExistence type="inferred from homology"/>
<keyword evidence="6 20" id="KW-0770">Synapse</keyword>
<reference key="1">
    <citation type="submission" date="2019-01" db="UniProtKB">
        <authorList>
            <consortium name="RefSeq"/>
        </authorList>
    </citation>
    <scope>IDENTIFICATION</scope>
</reference>
<feature type="binding site" evidence="17">
    <location>
        <position position="614"/>
    </location>
    <ligand>
        <name>L-glutamate</name>
        <dbReference type="ChEBI" id="CHEBI:29985"/>
    </ligand>
</feature>
<evidence type="ECO:0000256" key="20">
    <source>
        <dbReference type="RuleBase" id="RU367118"/>
    </source>
</evidence>
<dbReference type="CTD" id="2897"/>
<keyword evidence="22" id="KW-1185">Reference proteome</keyword>
<evidence type="ECO:0000256" key="17">
    <source>
        <dbReference type="PIRSR" id="PIRSR601508-1"/>
    </source>
</evidence>
<keyword evidence="12 20" id="KW-0628">Postsynaptic cell membrane</keyword>
<evidence type="ECO:0000256" key="11">
    <source>
        <dbReference type="ARBA" id="ARBA00023180"/>
    </source>
</evidence>
<keyword evidence="2 20" id="KW-1003">Cell membrane</keyword>
<feature type="transmembrane region" description="Helical" evidence="20">
    <location>
        <begin position="439"/>
        <end position="458"/>
    </location>
</feature>
<keyword evidence="8 20" id="KW-0472">Membrane</keyword>
<feature type="disulfide bond" evidence="19">
    <location>
        <begin position="626"/>
        <end position="680"/>
    </location>
</feature>
<evidence type="ECO:0000256" key="7">
    <source>
        <dbReference type="ARBA" id="ARBA00023065"/>
    </source>
</evidence>
<evidence type="ECO:0000259" key="21">
    <source>
        <dbReference type="SMART" id="SM00079"/>
    </source>
</evidence>
<keyword evidence="1 20" id="KW-0813">Transport</keyword>
<evidence type="ECO:0000256" key="5">
    <source>
        <dbReference type="ARBA" id="ARBA00022989"/>
    </source>
</evidence>